<organism evidence="9 10">
    <name type="scientific">Pontibacter rugosus</name>
    <dbReference type="NCBI Taxonomy" id="1745966"/>
    <lineage>
        <taxon>Bacteria</taxon>
        <taxon>Pseudomonadati</taxon>
        <taxon>Bacteroidota</taxon>
        <taxon>Cytophagia</taxon>
        <taxon>Cytophagales</taxon>
        <taxon>Hymenobacteraceae</taxon>
        <taxon>Pontibacter</taxon>
    </lineage>
</organism>
<evidence type="ECO:0000256" key="2">
    <source>
        <dbReference type="ARBA" id="ARBA00022670"/>
    </source>
</evidence>
<dbReference type="InterPro" id="IPR051048">
    <property type="entry name" value="Peptidase_S8/S53_subtilisin"/>
</dbReference>
<feature type="domain" description="PKD/Chitinase" evidence="8">
    <location>
        <begin position="920"/>
        <end position="997"/>
    </location>
</feature>
<keyword evidence="3 5" id="KW-0378">Hydrolase</keyword>
<evidence type="ECO:0000313" key="10">
    <source>
        <dbReference type="Proteomes" id="UP001597094"/>
    </source>
</evidence>
<keyword evidence="10" id="KW-1185">Reference proteome</keyword>
<evidence type="ECO:0000256" key="3">
    <source>
        <dbReference type="ARBA" id="ARBA00022801"/>
    </source>
</evidence>
<feature type="active site" description="Charge relay system" evidence="5">
    <location>
        <position position="157"/>
    </location>
</feature>
<dbReference type="PROSITE" id="PS51892">
    <property type="entry name" value="SUBTILASE"/>
    <property type="match status" value="1"/>
</dbReference>
<proteinExistence type="inferred from homology"/>
<dbReference type="InterPro" id="IPR022409">
    <property type="entry name" value="PKD/Chitinase_dom"/>
</dbReference>
<dbReference type="InterPro" id="IPR036852">
    <property type="entry name" value="Peptidase_S8/S53_dom_sf"/>
</dbReference>
<dbReference type="InterPro" id="IPR023828">
    <property type="entry name" value="Peptidase_S8_Ser-AS"/>
</dbReference>
<dbReference type="PRINTS" id="PR00723">
    <property type="entry name" value="SUBTILISIN"/>
</dbReference>
<dbReference type="InterPro" id="IPR015500">
    <property type="entry name" value="Peptidase_S8_subtilisin-rel"/>
</dbReference>
<dbReference type="InterPro" id="IPR000601">
    <property type="entry name" value="PKD_dom"/>
</dbReference>
<dbReference type="PANTHER" id="PTHR43399">
    <property type="entry name" value="SUBTILISIN-RELATED"/>
    <property type="match status" value="1"/>
</dbReference>
<dbReference type="SUPFAM" id="SSF49299">
    <property type="entry name" value="PKD domain"/>
    <property type="match status" value="1"/>
</dbReference>
<evidence type="ECO:0000256" key="1">
    <source>
        <dbReference type="ARBA" id="ARBA00011073"/>
    </source>
</evidence>
<feature type="active site" description="Charge relay system" evidence="5">
    <location>
        <position position="217"/>
    </location>
</feature>
<dbReference type="Gene3D" id="3.40.50.200">
    <property type="entry name" value="Peptidase S8/S53 domain"/>
    <property type="match status" value="1"/>
</dbReference>
<dbReference type="NCBIfam" id="TIGR04183">
    <property type="entry name" value="Por_Secre_tail"/>
    <property type="match status" value="1"/>
</dbReference>
<evidence type="ECO:0000313" key="9">
    <source>
        <dbReference type="EMBL" id="MFD1187436.1"/>
    </source>
</evidence>
<reference evidence="10" key="1">
    <citation type="journal article" date="2019" name="Int. J. Syst. Evol. Microbiol.">
        <title>The Global Catalogue of Microorganisms (GCM) 10K type strain sequencing project: providing services to taxonomists for standard genome sequencing and annotation.</title>
        <authorList>
            <consortium name="The Broad Institute Genomics Platform"/>
            <consortium name="The Broad Institute Genome Sequencing Center for Infectious Disease"/>
            <person name="Wu L."/>
            <person name="Ma J."/>
        </authorList>
    </citation>
    <scope>NUCLEOTIDE SEQUENCE [LARGE SCALE GENOMIC DNA]</scope>
    <source>
        <strain evidence="10">JCM 31319</strain>
    </source>
</reference>
<name>A0ABW3SU01_9BACT</name>
<dbReference type="InterPro" id="IPR022398">
    <property type="entry name" value="Peptidase_S8_His-AS"/>
</dbReference>
<evidence type="ECO:0000259" key="8">
    <source>
        <dbReference type="SMART" id="SM00089"/>
    </source>
</evidence>
<keyword evidence="2 5" id="KW-0645">Protease</keyword>
<dbReference type="InterPro" id="IPR013783">
    <property type="entry name" value="Ig-like_fold"/>
</dbReference>
<dbReference type="EMBL" id="JBHTLD010000141">
    <property type="protein sequence ID" value="MFD1187436.1"/>
    <property type="molecule type" value="Genomic_DNA"/>
</dbReference>
<evidence type="ECO:0000256" key="7">
    <source>
        <dbReference type="SAM" id="Coils"/>
    </source>
</evidence>
<keyword evidence="7" id="KW-0175">Coiled coil</keyword>
<evidence type="ECO:0000256" key="4">
    <source>
        <dbReference type="ARBA" id="ARBA00022825"/>
    </source>
</evidence>
<dbReference type="Pfam" id="PF18962">
    <property type="entry name" value="Por_Secre_tail"/>
    <property type="match status" value="1"/>
</dbReference>
<dbReference type="PROSITE" id="PS00136">
    <property type="entry name" value="SUBTILASE_ASP"/>
    <property type="match status" value="1"/>
</dbReference>
<dbReference type="InterPro" id="IPR023827">
    <property type="entry name" value="Peptidase_S8_Asp-AS"/>
</dbReference>
<gene>
    <name evidence="9" type="ORF">ACFQ2O_14555</name>
</gene>
<dbReference type="Pfam" id="PF00082">
    <property type="entry name" value="Peptidase_S8"/>
    <property type="match status" value="1"/>
</dbReference>
<evidence type="ECO:0000256" key="5">
    <source>
        <dbReference type="PROSITE-ProRule" id="PRU01240"/>
    </source>
</evidence>
<dbReference type="InterPro" id="IPR000209">
    <property type="entry name" value="Peptidase_S8/S53_dom"/>
</dbReference>
<dbReference type="PROSITE" id="PS00138">
    <property type="entry name" value="SUBTILASE_SER"/>
    <property type="match status" value="1"/>
</dbReference>
<dbReference type="Proteomes" id="UP001597094">
    <property type="component" value="Unassembled WGS sequence"/>
</dbReference>
<comment type="similarity">
    <text evidence="1 5 6">Belongs to the peptidase S8 family.</text>
</comment>
<keyword evidence="4 5" id="KW-0720">Serine protease</keyword>
<dbReference type="Gene3D" id="2.60.40.10">
    <property type="entry name" value="Immunoglobulins"/>
    <property type="match status" value="1"/>
</dbReference>
<evidence type="ECO:0000256" key="6">
    <source>
        <dbReference type="RuleBase" id="RU003355"/>
    </source>
</evidence>
<dbReference type="InterPro" id="IPR026444">
    <property type="entry name" value="Secre_tail"/>
</dbReference>
<feature type="coiled-coil region" evidence="7">
    <location>
        <begin position="812"/>
        <end position="839"/>
    </location>
</feature>
<feature type="active site" description="Charge relay system" evidence="5">
    <location>
        <position position="374"/>
    </location>
</feature>
<dbReference type="InterPro" id="IPR035986">
    <property type="entry name" value="PKD_dom_sf"/>
</dbReference>
<dbReference type="PANTHER" id="PTHR43399:SF4">
    <property type="entry name" value="CELL WALL-ASSOCIATED PROTEASE"/>
    <property type="match status" value="1"/>
</dbReference>
<dbReference type="PROSITE" id="PS00137">
    <property type="entry name" value="SUBTILASE_HIS"/>
    <property type="match status" value="1"/>
</dbReference>
<sequence length="1094" mass="118975">MPKLFAQDRKLDFGANTIPNKVVYKLKPQQLRLASPNQGTSMSQALQQVGAKQVHQKFPATATMQNARKAAPAVDLSLIYEVDYTSSLTFEQVKAALLHTGQVAYVEPLYIREPFHQPNDPAADSTKTTQFYLKQVQAYGGWAVEKGDTNVVIGILDTGFRLTHQDLKTKVKRNYADPIDGIDNDGDGLVDNFTGWDFADGDNDVSFLDDVNGSKGHGTSVAGVAAAATNNAAGIAGLGYHAKFMPIKVFTSKKSGGKFGGYEAIVYAANKGCKVINLSWGGTGSSQFEQDVINYAVLEKDVLIIAAAGNTNDFIKIYPAAYNNVVSVGGAANTDVKFADHTYNYQIDLIAPSANIYTASSATDTRYGNAGGTSFASPMVAGAAALVRKHYPTLNARQIAARLRATTDHIYQLEGNQPYLEMLGSGRLNVKKALIAQDLKAVRCTSFTPITPLQHRVAGSTVSIDASFTNLLSPTSSLQATLTSSSPYVSITRGTASLGSLGTMENASTGNQPFQLKISEDAPINLTVYLRLGYTDGDYSDFQYFELEINPDYKALTANNLHVTLNSKGNFGYNGFNFSQGEGVVYKGSSPLLFEGGLMIATSPEQVSDNIHNAENKSDEDFVTTSFAQSYHNTPLAKQEVRTVMHDNHHTPNEANVGVQVKQIGYAWDEAPSQDFVILEYHIKNITDAPFEKLYTGLFADWDIGLYYQNAADWDEATQMGYVYNTNEPLPYAGIKLLTRETPTHFAFTNEGTVAGDINIEDGFTTEEKFKTLTRAAESSEKGKHASGNVSHVVGAHTIDVAPGATNIVAFAVLAADNLDELKKHAAAAQQKYNSFRTSPAPIAFADTICAGSNVVWTPEGGKNFNFYVEQDQKQVLVATSSSYEIENLNKPKIIYAASVDSLFESKLVPGIFSLPKTPEPIFEVSADEIAAGTPVTFTNKSRYSKEAHWVIDNAWPVTGETFTTTFEQPGTYQVQLTVADRFNCSEATIRKEILVTERIPTAIPEAIQNLVQLYPNPTTGLLHIKLTDGTTNQLYNLSSIGITNLMGRTSYLHTNQLAGELTVDLSELAAGVYFTTIRYGNYNIVKRIVVIKP</sequence>
<dbReference type="Pfam" id="PF18911">
    <property type="entry name" value="PKD_4"/>
    <property type="match status" value="1"/>
</dbReference>
<dbReference type="SUPFAM" id="SSF52743">
    <property type="entry name" value="Subtilisin-like"/>
    <property type="match status" value="1"/>
</dbReference>
<protein>
    <submittedName>
        <fullName evidence="9">S8 family serine peptidase</fullName>
    </submittedName>
</protein>
<dbReference type="SMART" id="SM00089">
    <property type="entry name" value="PKD"/>
    <property type="match status" value="1"/>
</dbReference>
<dbReference type="RefSeq" id="WP_377528930.1">
    <property type="nucleotide sequence ID" value="NZ_JBHTLD010000141.1"/>
</dbReference>
<accession>A0ABW3SU01</accession>
<comment type="caution">
    <text evidence="9">The sequence shown here is derived from an EMBL/GenBank/DDBJ whole genome shotgun (WGS) entry which is preliminary data.</text>
</comment>